<keyword evidence="6" id="KW-1185">Reference proteome</keyword>
<protein>
    <recommendedName>
        <fullName evidence="1">RNA-dependent RNA polymerase</fullName>
        <ecNumber evidence="1">2.7.7.48</ecNumber>
    </recommendedName>
</protein>
<comment type="similarity">
    <text evidence="1">Belongs to the RdRP family.</text>
</comment>
<dbReference type="PANTHER" id="PTHR23079:SF17">
    <property type="entry name" value="RNA-DEPENDENT RNA POLYMERASE"/>
    <property type="match status" value="1"/>
</dbReference>
<dbReference type="GO" id="GO:0030422">
    <property type="term" value="P:siRNA processing"/>
    <property type="evidence" value="ECO:0007669"/>
    <property type="project" value="TreeGrafter"/>
</dbReference>
<dbReference type="GO" id="GO:0003968">
    <property type="term" value="F:RNA-directed RNA polymerase activity"/>
    <property type="evidence" value="ECO:0007669"/>
    <property type="project" value="UniProtKB-KW"/>
</dbReference>
<dbReference type="Pfam" id="PF05183">
    <property type="entry name" value="RdRP"/>
    <property type="match status" value="1"/>
</dbReference>
<feature type="domain" description="RDRP core" evidence="3">
    <location>
        <begin position="434"/>
        <end position="1035"/>
    </location>
</feature>
<dbReference type="PANTHER" id="PTHR23079">
    <property type="entry name" value="RNA-DEPENDENT RNA POLYMERASE"/>
    <property type="match status" value="1"/>
</dbReference>
<dbReference type="GO" id="GO:0003723">
    <property type="term" value="F:RNA binding"/>
    <property type="evidence" value="ECO:0007669"/>
    <property type="project" value="UniProtKB-KW"/>
</dbReference>
<gene>
    <name evidence="5" type="ORF">LEL_07468</name>
</gene>
<comment type="catalytic activity">
    <reaction evidence="1">
        <text>RNA(n) + a ribonucleoside 5'-triphosphate = RNA(n+1) + diphosphate</text>
        <dbReference type="Rhea" id="RHEA:21248"/>
        <dbReference type="Rhea" id="RHEA-COMP:14527"/>
        <dbReference type="Rhea" id="RHEA-COMP:17342"/>
        <dbReference type="ChEBI" id="CHEBI:33019"/>
        <dbReference type="ChEBI" id="CHEBI:61557"/>
        <dbReference type="ChEBI" id="CHEBI:140395"/>
        <dbReference type="EC" id="2.7.7.48"/>
    </reaction>
</comment>
<dbReference type="Proteomes" id="UP000076881">
    <property type="component" value="Unassembled WGS sequence"/>
</dbReference>
<dbReference type="Pfam" id="PF25358">
    <property type="entry name" value="PH_fung_RdRP"/>
    <property type="match status" value="1"/>
</dbReference>
<proteinExistence type="inferred from homology"/>
<keyword evidence="1" id="KW-0694">RNA-binding</keyword>
<evidence type="ECO:0000256" key="2">
    <source>
        <dbReference type="SAM" id="MobiDB-lite"/>
    </source>
</evidence>
<evidence type="ECO:0000256" key="1">
    <source>
        <dbReference type="RuleBase" id="RU363098"/>
    </source>
</evidence>
<name>A0A168FQ51_CORDF</name>
<evidence type="ECO:0000313" key="6">
    <source>
        <dbReference type="Proteomes" id="UP000076881"/>
    </source>
</evidence>
<organism evidence="5 6">
    <name type="scientific">Akanthomyces lecanii RCEF 1005</name>
    <dbReference type="NCBI Taxonomy" id="1081108"/>
    <lineage>
        <taxon>Eukaryota</taxon>
        <taxon>Fungi</taxon>
        <taxon>Dikarya</taxon>
        <taxon>Ascomycota</taxon>
        <taxon>Pezizomycotina</taxon>
        <taxon>Sordariomycetes</taxon>
        <taxon>Hypocreomycetidae</taxon>
        <taxon>Hypocreales</taxon>
        <taxon>Cordycipitaceae</taxon>
        <taxon>Akanthomyces</taxon>
        <taxon>Cordyceps confragosa</taxon>
    </lineage>
</organism>
<dbReference type="OrthoDB" id="6513042at2759"/>
<sequence length="1252" mass="141556">MEVFLSNVPLSLTDGNLQTELKPLLNALGVVDWVVDKPKWKPVAWISFLKASDGVKFLKKHGKVSAPQRQTQVSAASPSPGDGHGAPPRDRTPAVARLLLLSTPIYVEKSRRKVNPQTLGHLRHEAKERQTKPDRGQRAPAIICRLRQLSSGKIIFAEPRMELKYMQQTHHQISGHATFGLQSLVVNSGQSIRMDVPYHTIQELVLDRGSQSITLILEDPPKFFAEITGSSGDSRRWERQTSFPSWAGHSKYVAHCLVYQLTLSGDYDEAVRALRLRDILPLTYYSIPLKSHLQPIEEDYTTGMRAFEGKIQSLGSNRKPMVPFPILFQVQTLVWNNYLHPYCGIRVLEILERRTSNSTWKGETPLFTVDAMKRLLQRVPYPVPGTDPTEVDPDALVESVVRAEIDLRNQDSSRSGLYGPTLPRHQTWVFKAMVTPTRVFLQGPDAESRNRVLRMFPDRDDMFLRVSFCDEDGQDLTFSPKVSNDTVYKRYREVLVDGIRIAGRQFSFLGFSHSSLRSHSTWFMAPFVAANGQLQSRDTILAVLGDFSDIRVPAKCAARIGQAFSETPYAVDLFKASIHVRYIPDVKSPDGKRVFSDGVGTISWGAMQELWDALPKRSVDATCFQIRWAGVKGLLVFDPTLQGKVICVRKESMMKFPSRDLREPGICDVASRPLRLVLNRQMIKILEDMETNDSWFLALQNDALEFLRGVTATALNTSTFLQYQDIGNAINLASFIKQLDKMDIDYRCDAFLKSVVEHVVLRELRLLKHKARIPVPKGVTLFGVMDETGFLKEKEVYVCFDERRGKSGELMDATLTDGPIIVTRSPALHPGDIQYVKMVRPPQSHPLRRLRNCIVFSQKGTRDLPSQLSGGDLDGDLYNVIWDPRARPGRVYEAADYARVVAPSLNRAVTRHDIADFFIDFMKSDILGLIAIRHQILADVQDEGTADLECIKLAELHSTAVDYSKTGIAVDWREMPRAPRSRPDFLAPAPPLHVYDLGQISHIAEEDDYEDVNGMGIVKQRYHESQKILGRLYRGIDEKKIWKEDIHRPTTTDGPSVWAQLMGRVRTDMRSFGIKTYYNHHFKQALKIRALYEDSIADSMWHFSDNPRNCISEAEAFCGSILNKKGVQSRQQRETSIQLKEESDRVMTWITKLMRDGIDQGDEAAASFGDEGDDDNPNEHRAIRLSWACLVVGCIKAGEGVKSTNRGTGELQSFRVIAAACLVKELNSLRSRCLQEEIYDDKMKNSTRRRGA</sequence>
<dbReference type="GO" id="GO:0031380">
    <property type="term" value="C:nuclear RNA-directed RNA polymerase complex"/>
    <property type="evidence" value="ECO:0007669"/>
    <property type="project" value="TreeGrafter"/>
</dbReference>
<feature type="region of interest" description="Disordered" evidence="2">
    <location>
        <begin position="61"/>
        <end position="91"/>
    </location>
</feature>
<evidence type="ECO:0000313" key="5">
    <source>
        <dbReference type="EMBL" id="OAA75480.1"/>
    </source>
</evidence>
<dbReference type="AlphaFoldDB" id="A0A168FQ51"/>
<evidence type="ECO:0000259" key="4">
    <source>
        <dbReference type="Pfam" id="PF25358"/>
    </source>
</evidence>
<feature type="compositionally biased region" description="Polar residues" evidence="2">
    <location>
        <begin position="67"/>
        <end position="77"/>
    </location>
</feature>
<keyword evidence="1" id="KW-0808">Transferase</keyword>
<dbReference type="STRING" id="1081108.A0A168FQ51"/>
<keyword evidence="1 5" id="KW-0696">RNA-directed RNA polymerase</keyword>
<reference evidence="5 6" key="1">
    <citation type="journal article" date="2016" name="Genome Biol. Evol.">
        <title>Divergent and convergent evolution of fungal pathogenicity.</title>
        <authorList>
            <person name="Shang Y."/>
            <person name="Xiao G."/>
            <person name="Zheng P."/>
            <person name="Cen K."/>
            <person name="Zhan S."/>
            <person name="Wang C."/>
        </authorList>
    </citation>
    <scope>NUCLEOTIDE SEQUENCE [LARGE SCALE GENOMIC DNA]</scope>
    <source>
        <strain evidence="5 6">RCEF 1005</strain>
    </source>
</reference>
<keyword evidence="1" id="KW-0548">Nucleotidyltransferase</keyword>
<feature type="domain" description="RdRP-like PH" evidence="4">
    <location>
        <begin position="161"/>
        <end position="278"/>
    </location>
</feature>
<accession>A0A168FQ51</accession>
<dbReference type="InterPro" id="IPR007855">
    <property type="entry name" value="RDRP"/>
</dbReference>
<dbReference type="EMBL" id="AZHF01000005">
    <property type="protein sequence ID" value="OAA75480.1"/>
    <property type="molecule type" value="Genomic_DNA"/>
</dbReference>
<comment type="caution">
    <text evidence="5">The sequence shown here is derived from an EMBL/GenBank/DDBJ whole genome shotgun (WGS) entry which is preliminary data.</text>
</comment>
<dbReference type="InterPro" id="IPR057503">
    <property type="entry name" value="PH_RdRP"/>
</dbReference>
<dbReference type="InterPro" id="IPR057596">
    <property type="entry name" value="RDRP_core"/>
</dbReference>
<evidence type="ECO:0000259" key="3">
    <source>
        <dbReference type="Pfam" id="PF05183"/>
    </source>
</evidence>
<dbReference type="EC" id="2.7.7.48" evidence="1"/>